<name>A0ABP0RVZ7_9DINO</name>
<dbReference type="EMBL" id="CAXAMN010026661">
    <property type="protein sequence ID" value="CAK9104820.1"/>
    <property type="molecule type" value="Genomic_DNA"/>
</dbReference>
<gene>
    <name evidence="1" type="ORF">CCMP2556_LOCUS49107</name>
</gene>
<evidence type="ECO:0000313" key="2">
    <source>
        <dbReference type="Proteomes" id="UP001642484"/>
    </source>
</evidence>
<reference evidence="1 2" key="1">
    <citation type="submission" date="2024-02" db="EMBL/GenBank/DDBJ databases">
        <authorList>
            <person name="Chen Y."/>
            <person name="Shah S."/>
            <person name="Dougan E. K."/>
            <person name="Thang M."/>
            <person name="Chan C."/>
        </authorList>
    </citation>
    <scope>NUCLEOTIDE SEQUENCE [LARGE SCALE GENOMIC DNA]</scope>
</reference>
<evidence type="ECO:0000313" key="1">
    <source>
        <dbReference type="EMBL" id="CAK9104820.1"/>
    </source>
</evidence>
<protein>
    <submittedName>
        <fullName evidence="1">Uncharacterized protein</fullName>
    </submittedName>
</protein>
<comment type="caution">
    <text evidence="1">The sequence shown here is derived from an EMBL/GenBank/DDBJ whole genome shotgun (WGS) entry which is preliminary data.</text>
</comment>
<keyword evidence="2" id="KW-1185">Reference proteome</keyword>
<sequence>MHQGQRALIEIPRYVAKVWGLKTGFTSLRKCHLCSSEDVDGQSIQIMRYTVSCANAIFDILHQNGVFLPARAKHRAIILFRDVCAF</sequence>
<dbReference type="Proteomes" id="UP001642484">
    <property type="component" value="Unassembled WGS sequence"/>
</dbReference>
<proteinExistence type="predicted"/>
<organism evidence="1 2">
    <name type="scientific">Durusdinium trenchii</name>
    <dbReference type="NCBI Taxonomy" id="1381693"/>
    <lineage>
        <taxon>Eukaryota</taxon>
        <taxon>Sar</taxon>
        <taxon>Alveolata</taxon>
        <taxon>Dinophyceae</taxon>
        <taxon>Suessiales</taxon>
        <taxon>Symbiodiniaceae</taxon>
        <taxon>Durusdinium</taxon>
    </lineage>
</organism>
<accession>A0ABP0RVZ7</accession>